<feature type="binding site" evidence="7">
    <location>
        <position position="321"/>
    </location>
    <ligand>
        <name>NAD(+)</name>
        <dbReference type="ChEBI" id="CHEBI:57540"/>
    </ligand>
</feature>
<dbReference type="GO" id="GO:0051287">
    <property type="term" value="F:NAD binding"/>
    <property type="evidence" value="ECO:0007669"/>
    <property type="project" value="UniProtKB-UniRule"/>
</dbReference>
<dbReference type="SUPFAM" id="SSF48179">
    <property type="entry name" value="6-phosphogluconate dehydrogenase C-terminal domain-like"/>
    <property type="match status" value="1"/>
</dbReference>
<keyword evidence="3 7" id="KW-0520">NAD</keyword>
<comment type="similarity">
    <text evidence="1 8">Belongs to the NAD-dependent glycerol-3-phosphate dehydrogenase family.</text>
</comment>
<feature type="binding site" evidence="7">
    <location>
        <position position="103"/>
    </location>
    <ligand>
        <name>NAD(+)</name>
        <dbReference type="ChEBI" id="CHEBI:57540"/>
    </ligand>
</feature>
<dbReference type="AlphaFoldDB" id="A0A077X2Z6"/>
<dbReference type="OrthoDB" id="10263760at2759"/>
<feature type="domain" description="Glycerol-3-phosphate dehydrogenase NAD-dependent N-terminal" evidence="10">
    <location>
        <begin position="11"/>
        <end position="175"/>
    </location>
</feature>
<dbReference type="PRINTS" id="PR00077">
    <property type="entry name" value="GPDHDRGNASE"/>
</dbReference>
<evidence type="ECO:0000256" key="9">
    <source>
        <dbReference type="RuleBase" id="RU361243"/>
    </source>
</evidence>
<feature type="domain" description="Glycerol-3-phosphate dehydrogenase NAD-dependent C-terminal" evidence="11">
    <location>
        <begin position="198"/>
        <end position="362"/>
    </location>
</feature>
<evidence type="ECO:0000256" key="4">
    <source>
        <dbReference type="ARBA" id="ARBA00048683"/>
    </source>
</evidence>
<dbReference type="SUPFAM" id="SSF51735">
    <property type="entry name" value="NAD(P)-binding Rossmann-fold domains"/>
    <property type="match status" value="1"/>
</dbReference>
<dbReference type="EMBL" id="LK023386">
    <property type="protein sequence ID" value="CDS14221.1"/>
    <property type="molecule type" value="Genomic_DNA"/>
</dbReference>
<evidence type="ECO:0000256" key="2">
    <source>
        <dbReference type="ARBA" id="ARBA00023002"/>
    </source>
</evidence>
<dbReference type="InterPro" id="IPR006109">
    <property type="entry name" value="G3P_DH_NAD-dep_C"/>
</dbReference>
<gene>
    <name evidence="12" type="ORF">LRAMOSA06391</name>
</gene>
<feature type="binding site" evidence="6">
    <location>
        <begin position="292"/>
        <end position="293"/>
    </location>
    <ligand>
        <name>substrate</name>
    </ligand>
</feature>
<dbReference type="FunFam" id="3.40.50.720:FF:000365">
    <property type="entry name" value="Glycerol-3-phosphate dehydrogenase [NAD(+)]"/>
    <property type="match status" value="1"/>
</dbReference>
<evidence type="ECO:0000259" key="10">
    <source>
        <dbReference type="Pfam" id="PF01210"/>
    </source>
</evidence>
<dbReference type="InterPro" id="IPR017751">
    <property type="entry name" value="G3P_DH_NAD-dep_euk"/>
</dbReference>
<protein>
    <recommendedName>
        <fullName evidence="9">Glycerol-3-phosphate dehydrogenase [NAD(+)]</fullName>
        <ecNumber evidence="9">1.1.1.8</ecNumber>
    </recommendedName>
</protein>
<feature type="active site" description="Proton acceptor" evidence="5">
    <location>
        <position position="209"/>
    </location>
</feature>
<dbReference type="Gene3D" id="3.40.50.720">
    <property type="entry name" value="NAD(P)-binding Rossmann-like Domain"/>
    <property type="match status" value="1"/>
</dbReference>
<dbReference type="Pfam" id="PF01210">
    <property type="entry name" value="NAD_Gly3P_dh_N"/>
    <property type="match status" value="1"/>
</dbReference>
<dbReference type="GO" id="GO:0141152">
    <property type="term" value="F:glycerol-3-phosphate dehydrogenase (NAD+) activity"/>
    <property type="evidence" value="ECO:0007669"/>
    <property type="project" value="UniProtKB-UniRule"/>
</dbReference>
<proteinExistence type="inferred from homology"/>
<feature type="binding site" evidence="7">
    <location>
        <position position="47"/>
    </location>
    <ligand>
        <name>NAD(+)</name>
        <dbReference type="ChEBI" id="CHEBI:57540"/>
    </ligand>
</feature>
<comment type="catalytic activity">
    <reaction evidence="4 9">
        <text>sn-glycerol 3-phosphate + NAD(+) = dihydroxyacetone phosphate + NADH + H(+)</text>
        <dbReference type="Rhea" id="RHEA:11092"/>
        <dbReference type="ChEBI" id="CHEBI:15378"/>
        <dbReference type="ChEBI" id="CHEBI:57540"/>
        <dbReference type="ChEBI" id="CHEBI:57597"/>
        <dbReference type="ChEBI" id="CHEBI:57642"/>
        <dbReference type="ChEBI" id="CHEBI:57945"/>
        <dbReference type="EC" id="1.1.1.8"/>
    </reaction>
</comment>
<evidence type="ECO:0000259" key="11">
    <source>
        <dbReference type="Pfam" id="PF07479"/>
    </source>
</evidence>
<evidence type="ECO:0000256" key="7">
    <source>
        <dbReference type="PIRSR" id="PIRSR000114-3"/>
    </source>
</evidence>
<dbReference type="Gene3D" id="1.10.1040.10">
    <property type="entry name" value="N-(1-d-carboxylethyl)-l-norvaline Dehydrogenase, domain 2"/>
    <property type="match status" value="1"/>
</dbReference>
<dbReference type="InterPro" id="IPR036291">
    <property type="entry name" value="NAD(P)-bd_dom_sf"/>
</dbReference>
<dbReference type="NCBIfam" id="TIGR03376">
    <property type="entry name" value="glycerol3P_DH"/>
    <property type="match status" value="1"/>
</dbReference>
<dbReference type="InterPro" id="IPR011128">
    <property type="entry name" value="G3P_DH_NAD-dep_N"/>
</dbReference>
<dbReference type="EC" id="1.1.1.8" evidence="9"/>
<evidence type="ECO:0000313" key="12">
    <source>
        <dbReference type="EMBL" id="CDS14221.1"/>
    </source>
</evidence>
<dbReference type="GO" id="GO:0005634">
    <property type="term" value="C:nucleus"/>
    <property type="evidence" value="ECO:0007669"/>
    <property type="project" value="TreeGrafter"/>
</dbReference>
<dbReference type="InterPro" id="IPR008927">
    <property type="entry name" value="6-PGluconate_DH-like_C_sf"/>
</dbReference>
<evidence type="ECO:0000256" key="5">
    <source>
        <dbReference type="PIRSR" id="PIRSR000114-1"/>
    </source>
</evidence>
<feature type="binding site" evidence="6">
    <location>
        <position position="126"/>
    </location>
    <ligand>
        <name>substrate</name>
    </ligand>
</feature>
<dbReference type="PIRSF" id="PIRSF000114">
    <property type="entry name" value="Glycerol-3-P_dh"/>
    <property type="match status" value="1"/>
</dbReference>
<dbReference type="FunFam" id="1.10.1040.10:FF:000004">
    <property type="entry name" value="Glycerol-3-phosphate dehydrogenase [NAD(+)]"/>
    <property type="match status" value="1"/>
</dbReference>
<dbReference type="Pfam" id="PF07479">
    <property type="entry name" value="NAD_Gly3P_dh_C"/>
    <property type="match status" value="1"/>
</dbReference>
<accession>A0A077X2Z6</accession>
<keyword evidence="2 8" id="KW-0560">Oxidoreductase</keyword>
<evidence type="ECO:0000256" key="1">
    <source>
        <dbReference type="ARBA" id="ARBA00011009"/>
    </source>
</evidence>
<feature type="binding site" evidence="7">
    <location>
        <begin position="15"/>
        <end position="20"/>
    </location>
    <ligand>
        <name>NAD(+)</name>
        <dbReference type="ChEBI" id="CHEBI:57540"/>
    </ligand>
</feature>
<dbReference type="PANTHER" id="PTHR11728">
    <property type="entry name" value="GLYCEROL-3-PHOSPHATE DEHYDROGENASE"/>
    <property type="match status" value="1"/>
</dbReference>
<feature type="binding site" evidence="7">
    <location>
        <position position="319"/>
    </location>
    <ligand>
        <name>NAD(+)</name>
        <dbReference type="ChEBI" id="CHEBI:57540"/>
    </ligand>
</feature>
<dbReference type="GO" id="GO:0046168">
    <property type="term" value="P:glycerol-3-phosphate catabolic process"/>
    <property type="evidence" value="ECO:0007669"/>
    <property type="project" value="UniProtKB-UniRule"/>
</dbReference>
<evidence type="ECO:0000256" key="3">
    <source>
        <dbReference type="ARBA" id="ARBA00023027"/>
    </source>
</evidence>
<reference evidence="12" key="1">
    <citation type="journal article" date="2014" name="Genome Announc.">
        <title>De novo whole-genome sequence and genome annotation of Lichtheimia ramosa.</title>
        <authorList>
            <person name="Linde J."/>
            <person name="Schwartze V."/>
            <person name="Binder U."/>
            <person name="Lass-Florl C."/>
            <person name="Voigt K."/>
            <person name="Horn F."/>
        </authorList>
    </citation>
    <scope>NUCLEOTIDE SEQUENCE</scope>
    <source>
        <strain evidence="12">JMRC FSU:6197</strain>
    </source>
</reference>
<dbReference type="PANTHER" id="PTHR11728:SF8">
    <property type="entry name" value="GLYCEROL-3-PHOSPHATE DEHYDROGENASE [NAD(+)]-RELATED"/>
    <property type="match status" value="1"/>
</dbReference>
<dbReference type="GO" id="GO:0042803">
    <property type="term" value="F:protein homodimerization activity"/>
    <property type="evidence" value="ECO:0007669"/>
    <property type="project" value="InterPro"/>
</dbReference>
<feature type="binding site" evidence="7">
    <location>
        <position position="292"/>
    </location>
    <ligand>
        <name>NAD(+)</name>
        <dbReference type="ChEBI" id="CHEBI:57540"/>
    </ligand>
</feature>
<name>A0A077X2Z6_9FUNG</name>
<dbReference type="InterPro" id="IPR013328">
    <property type="entry name" value="6PGD_dom2"/>
</dbReference>
<feature type="binding site" evidence="7">
    <location>
        <position position="159"/>
    </location>
    <ligand>
        <name>NAD(+)</name>
        <dbReference type="ChEBI" id="CHEBI:57540"/>
    </ligand>
</feature>
<dbReference type="GO" id="GO:0005829">
    <property type="term" value="C:cytosol"/>
    <property type="evidence" value="ECO:0007669"/>
    <property type="project" value="TreeGrafter"/>
</dbReference>
<evidence type="ECO:0000256" key="6">
    <source>
        <dbReference type="PIRSR" id="PIRSR000114-2"/>
    </source>
</evidence>
<dbReference type="InterPro" id="IPR006168">
    <property type="entry name" value="G3P_DH_NAD-dep"/>
</dbReference>
<evidence type="ECO:0000256" key="8">
    <source>
        <dbReference type="RuleBase" id="RU000437"/>
    </source>
</evidence>
<organism evidence="12">
    <name type="scientific">Lichtheimia ramosa</name>
    <dbReference type="NCBI Taxonomy" id="688394"/>
    <lineage>
        <taxon>Eukaryota</taxon>
        <taxon>Fungi</taxon>
        <taxon>Fungi incertae sedis</taxon>
        <taxon>Mucoromycota</taxon>
        <taxon>Mucoromycotina</taxon>
        <taxon>Mucoromycetes</taxon>
        <taxon>Mucorales</taxon>
        <taxon>Lichtheimiaceae</taxon>
        <taxon>Lichtheimia</taxon>
    </lineage>
</organism>
<sequence>MLSTTINKERVSIIGSGNWGSAVGKIIGQNVLKHKDIFETEVRQWVFEETFKGEKLTTLINRDHENPKYLPGIKFTDNIKATPDLLEACRDATVLVFVLPHQFVREVCDDLAGKISPNARAISLIKGLDIKPDQVVLFSEEIAKRLGLRVAALSGANIADEVAQEKFCETTIGSTLEDGDLFYKLFNTPYFRVNVIQDAVGVQLCGALKNVVAVGAGFSDGLGSVVGGRSCMLLKDGIFLIRYGSNTKAAIIRRGLLEMRKFGQTFFGTVENETFFESCGVADLITTCAGGRNRRVAEAFVKTGKPIDVLEQELLHGQKLQGTLTAKEVHDFLAPRGLVNEFPLFETVYRICYENAPIESIVRDI</sequence>
<dbReference type="GO" id="GO:0005975">
    <property type="term" value="P:carbohydrate metabolic process"/>
    <property type="evidence" value="ECO:0007669"/>
    <property type="project" value="InterPro"/>
</dbReference>